<feature type="transmembrane region" description="Helical" evidence="1">
    <location>
        <begin position="87"/>
        <end position="105"/>
    </location>
</feature>
<dbReference type="Pfam" id="PF20151">
    <property type="entry name" value="DUF6533"/>
    <property type="match status" value="1"/>
</dbReference>
<evidence type="ECO:0000313" key="3">
    <source>
        <dbReference type="EMBL" id="KAK7029868.1"/>
    </source>
</evidence>
<proteinExistence type="predicted"/>
<dbReference type="InterPro" id="IPR045340">
    <property type="entry name" value="DUF6533"/>
</dbReference>
<dbReference type="Proteomes" id="UP001362999">
    <property type="component" value="Unassembled WGS sequence"/>
</dbReference>
<keyword evidence="1" id="KW-0812">Transmembrane</keyword>
<protein>
    <recommendedName>
        <fullName evidence="2">DUF6533 domain-containing protein</fullName>
    </recommendedName>
</protein>
<organism evidence="3 4">
    <name type="scientific">Favolaschia claudopus</name>
    <dbReference type="NCBI Taxonomy" id="2862362"/>
    <lineage>
        <taxon>Eukaryota</taxon>
        <taxon>Fungi</taxon>
        <taxon>Dikarya</taxon>
        <taxon>Basidiomycota</taxon>
        <taxon>Agaricomycotina</taxon>
        <taxon>Agaricomycetes</taxon>
        <taxon>Agaricomycetidae</taxon>
        <taxon>Agaricales</taxon>
        <taxon>Marasmiineae</taxon>
        <taxon>Mycenaceae</taxon>
        <taxon>Favolaschia</taxon>
    </lineage>
</organism>
<accession>A0AAW0BT25</accession>
<reference evidence="3 4" key="1">
    <citation type="journal article" date="2024" name="J Genomics">
        <title>Draft genome sequencing and assembly of Favolaschia claudopus CIRM-BRFM 2984 isolated from oak limbs.</title>
        <authorList>
            <person name="Navarro D."/>
            <person name="Drula E."/>
            <person name="Chaduli D."/>
            <person name="Cazenave R."/>
            <person name="Ahrendt S."/>
            <person name="Wang J."/>
            <person name="Lipzen A."/>
            <person name="Daum C."/>
            <person name="Barry K."/>
            <person name="Grigoriev I.V."/>
            <person name="Favel A."/>
            <person name="Rosso M.N."/>
            <person name="Martin F."/>
        </authorList>
    </citation>
    <scope>NUCLEOTIDE SEQUENCE [LARGE SCALE GENOMIC DNA]</scope>
    <source>
        <strain evidence="3 4">CIRM-BRFM 2984</strain>
    </source>
</reference>
<feature type="transmembrane region" description="Helical" evidence="1">
    <location>
        <begin position="12"/>
        <end position="29"/>
    </location>
</feature>
<keyword evidence="4" id="KW-1185">Reference proteome</keyword>
<comment type="caution">
    <text evidence="3">The sequence shown here is derived from an EMBL/GenBank/DDBJ whole genome shotgun (WGS) entry which is preliminary data.</text>
</comment>
<dbReference type="AlphaFoldDB" id="A0AAW0BT25"/>
<evidence type="ECO:0000256" key="1">
    <source>
        <dbReference type="SAM" id="Phobius"/>
    </source>
</evidence>
<feature type="transmembrane region" description="Helical" evidence="1">
    <location>
        <begin position="117"/>
        <end position="136"/>
    </location>
</feature>
<dbReference type="EMBL" id="JAWWNJ010000026">
    <property type="protein sequence ID" value="KAK7029868.1"/>
    <property type="molecule type" value="Genomic_DNA"/>
</dbReference>
<keyword evidence="1" id="KW-0472">Membrane</keyword>
<evidence type="ECO:0000259" key="2">
    <source>
        <dbReference type="Pfam" id="PF20151"/>
    </source>
</evidence>
<evidence type="ECO:0000313" key="4">
    <source>
        <dbReference type="Proteomes" id="UP001362999"/>
    </source>
</evidence>
<gene>
    <name evidence="3" type="ORF">R3P38DRAFT_885404</name>
</gene>
<feature type="domain" description="DUF6533" evidence="2">
    <location>
        <begin position="15"/>
        <end position="60"/>
    </location>
</feature>
<name>A0AAW0BT25_9AGAR</name>
<sequence>MISLSYSNPLLSNSYMNVAFLTVLVYDTALNLDVEHRYIWKSKWSSIKCLYLWTGYAPFVDMTVAVIRHVDLAINLDPSACLKTSQFVTIFSGTGICIAEIILMIRTYALYESFKKILVFFATMWLVMGRFCLVGRRKTLDALHTRFDRTQCFL</sequence>
<feature type="transmembrane region" description="Helical" evidence="1">
    <location>
        <begin position="50"/>
        <end position="67"/>
    </location>
</feature>
<keyword evidence="1" id="KW-1133">Transmembrane helix</keyword>